<dbReference type="KEGG" id="ath:AT3G09032"/>
<dbReference type="OMA" id="KHHDRRK"/>
<evidence type="ECO:0000313" key="5">
    <source>
        <dbReference type="EMBL" id="VYS56747.1"/>
    </source>
</evidence>
<protein>
    <recommendedName>
        <fullName evidence="9">Josephin-like protein</fullName>
    </recommendedName>
</protein>
<dbReference type="Proteomes" id="UP000434276">
    <property type="component" value="Unassembled WGS sequence"/>
</dbReference>
<dbReference type="PANTHER" id="PTHR34355">
    <property type="entry name" value="JOSEPHIN-LIKE PROTEIN"/>
    <property type="match status" value="1"/>
</dbReference>
<dbReference type="OrthoDB" id="727341at2759"/>
<evidence type="ECO:0000313" key="8">
    <source>
        <dbReference type="Proteomes" id="UP000434276"/>
    </source>
</evidence>
<dbReference type="RefSeq" id="NP_974262.1">
    <property type="nucleotide sequence ID" value="NM_202533.2"/>
</dbReference>
<dbReference type="Proteomes" id="UP000426265">
    <property type="component" value="Unassembled WGS sequence"/>
</dbReference>
<name>A0A384KDE4_ARATH</name>
<feature type="compositionally biased region" description="Low complexity" evidence="1">
    <location>
        <begin position="86"/>
        <end position="100"/>
    </location>
</feature>
<feature type="region of interest" description="Disordered" evidence="1">
    <location>
        <begin position="1"/>
        <end position="30"/>
    </location>
</feature>
<reference evidence="4" key="2">
    <citation type="submission" date="2016-03" db="EMBL/GenBank/DDBJ databases">
        <title>Full-length assembly of Arabidopsis thaliana Ler reveals the complement of translocations and inversions.</title>
        <authorList>
            <person name="Zapata L."/>
            <person name="Schneeberger K."/>
            <person name="Ossowski S."/>
        </authorList>
    </citation>
    <scope>NUCLEOTIDE SEQUENCE [LARGE SCALE GENOMIC DNA]</scope>
    <source>
        <tissue evidence="4">Leaf</tissue>
    </source>
</reference>
<dbReference type="PANTHER" id="PTHR34355:SF6">
    <property type="entry name" value="JOSEPHIN-LIKE PROTEIN"/>
    <property type="match status" value="1"/>
</dbReference>
<evidence type="ECO:0008006" key="9">
    <source>
        <dbReference type="Google" id="ProtNLM"/>
    </source>
</evidence>
<evidence type="ECO:0000313" key="4">
    <source>
        <dbReference type="EMBL" id="OAP03799.1"/>
    </source>
</evidence>
<accession>A0A384KDE4</accession>
<dbReference type="ExpressionAtlas" id="A0A384KDE4">
    <property type="expression patterns" value="baseline and differential"/>
</dbReference>
<dbReference type="Proteomes" id="UP000078284">
    <property type="component" value="Chromosome 3"/>
</dbReference>
<dbReference type="EMBL" id="CACSHJ010000089">
    <property type="protein sequence ID" value="CAA0381791.1"/>
    <property type="molecule type" value="Genomic_DNA"/>
</dbReference>
<dbReference type="GeneID" id="2745876"/>
<dbReference type="Araport" id="AT3G09032"/>
<evidence type="ECO:0000313" key="3">
    <source>
        <dbReference type="EMBL" id="CAA0381791.1"/>
    </source>
</evidence>
<evidence type="ECO:0000313" key="6">
    <source>
        <dbReference type="Proteomes" id="UP000078284"/>
    </source>
</evidence>
<dbReference type="EMBL" id="LUHQ01000003">
    <property type="protein sequence ID" value="OAP03799.1"/>
    <property type="molecule type" value="Genomic_DNA"/>
</dbReference>
<proteinExistence type="predicted"/>
<reference evidence="5 7" key="3">
    <citation type="submission" date="2019-11" db="EMBL/GenBank/DDBJ databases">
        <authorList>
            <person name="Jiao W.-B."/>
            <person name="Schneeberger K."/>
        </authorList>
    </citation>
    <scope>NUCLEOTIDE SEQUENCE [LARGE SCALE GENOMIC DNA]</scope>
    <source>
        <strain evidence="7">cv. An-1</strain>
        <strain evidence="8">cv. C24</strain>
    </source>
</reference>
<evidence type="ECO:0000313" key="2">
    <source>
        <dbReference type="Araport" id="AT3G09032"/>
    </source>
</evidence>
<reference evidence="6" key="1">
    <citation type="journal article" date="2016" name="Proc. Natl. Acad. Sci. U.S.A.">
        <title>Chromosome-level assembly of Arabidopsis thaliana Ler reveals the extent of translocation and inversion polymorphisms.</title>
        <authorList>
            <person name="Zapata L."/>
            <person name="Ding J."/>
            <person name="Willing E.M."/>
            <person name="Hartwig B."/>
            <person name="Bezdan D."/>
            <person name="Jiao W.B."/>
            <person name="Patel V."/>
            <person name="Velikkakam James G."/>
            <person name="Koornneef M."/>
            <person name="Ossowski S."/>
            <person name="Schneeberger K."/>
        </authorList>
    </citation>
    <scope>NUCLEOTIDE SEQUENCE [LARGE SCALE GENOMIC DNA]</scope>
    <source>
        <strain evidence="6">cv. Landsberg erecta</strain>
    </source>
</reference>
<gene>
    <name evidence="2" type="ordered locus">At3g09032</name>
    <name evidence="4" type="ordered locus">AXX17_At3g08630</name>
    <name evidence="5" type="ORF">AN1_LOCUS12199</name>
    <name evidence="3" type="ORF">C24_LOCUS12030</name>
</gene>
<sequence length="146" mass="16355">MSRRACKRVSFNPNPEATDEPIFPKHDGLSSSHHSRRRVVLVGILSFGLRSSPAARKLIQRIGARFAKTLRFISFRRNTTDRRKTSSFLLPSSSSSSSSSAIYMKRSKSVNETESHRAEAIEDCIEFLNSSFPLSRSNSVSTWSSS</sequence>
<organism evidence="4 6">
    <name type="scientific">Arabidopsis thaliana</name>
    <name type="common">Mouse-ear cress</name>
    <dbReference type="NCBI Taxonomy" id="3702"/>
    <lineage>
        <taxon>Eukaryota</taxon>
        <taxon>Viridiplantae</taxon>
        <taxon>Streptophyta</taxon>
        <taxon>Embryophyta</taxon>
        <taxon>Tracheophyta</taxon>
        <taxon>Spermatophyta</taxon>
        <taxon>Magnoliopsida</taxon>
        <taxon>eudicotyledons</taxon>
        <taxon>Gunneridae</taxon>
        <taxon>Pentapetalae</taxon>
        <taxon>rosids</taxon>
        <taxon>malvids</taxon>
        <taxon>Brassicales</taxon>
        <taxon>Brassicaceae</taxon>
        <taxon>Camelineae</taxon>
        <taxon>Arabidopsis</taxon>
    </lineage>
</organism>
<feature type="region of interest" description="Disordered" evidence="1">
    <location>
        <begin position="82"/>
        <end position="105"/>
    </location>
</feature>
<evidence type="ECO:0000313" key="7">
    <source>
        <dbReference type="Proteomes" id="UP000426265"/>
    </source>
</evidence>
<dbReference type="AlphaFoldDB" id="A0A384KDE4"/>
<evidence type="ECO:0000256" key="1">
    <source>
        <dbReference type="SAM" id="MobiDB-lite"/>
    </source>
</evidence>
<dbReference type="EMBL" id="CACRSJ010000106">
    <property type="protein sequence ID" value="VYS56747.1"/>
    <property type="molecule type" value="Genomic_DNA"/>
</dbReference>